<dbReference type="EMBL" id="HG792016">
    <property type="protein sequence ID" value="CDM32091.1"/>
    <property type="molecule type" value="Genomic_DNA"/>
</dbReference>
<dbReference type="AlphaFoldDB" id="W6Q7V4"/>
<organism evidence="1 2">
    <name type="scientific">Penicillium roqueforti (strain FM164)</name>
    <dbReference type="NCBI Taxonomy" id="1365484"/>
    <lineage>
        <taxon>Eukaryota</taxon>
        <taxon>Fungi</taxon>
        <taxon>Dikarya</taxon>
        <taxon>Ascomycota</taxon>
        <taxon>Pezizomycotina</taxon>
        <taxon>Eurotiomycetes</taxon>
        <taxon>Eurotiomycetidae</taxon>
        <taxon>Eurotiales</taxon>
        <taxon>Aspergillaceae</taxon>
        <taxon>Penicillium</taxon>
    </lineage>
</organism>
<proteinExistence type="predicted"/>
<evidence type="ECO:0000313" key="1">
    <source>
        <dbReference type="EMBL" id="CDM32091.1"/>
    </source>
</evidence>
<evidence type="ECO:0000313" key="2">
    <source>
        <dbReference type="Proteomes" id="UP000030686"/>
    </source>
</evidence>
<reference evidence="1" key="1">
    <citation type="journal article" date="2014" name="Nat. Commun.">
        <title>Multiple recent horizontal transfers of a large genomic region in cheese making fungi.</title>
        <authorList>
            <person name="Cheeseman K."/>
            <person name="Ropars J."/>
            <person name="Renault P."/>
            <person name="Dupont J."/>
            <person name="Gouzy J."/>
            <person name="Branca A."/>
            <person name="Abraham A.L."/>
            <person name="Ceppi M."/>
            <person name="Conseiller E."/>
            <person name="Debuchy R."/>
            <person name="Malagnac F."/>
            <person name="Goarin A."/>
            <person name="Silar P."/>
            <person name="Lacoste S."/>
            <person name="Sallet E."/>
            <person name="Bensimon A."/>
            <person name="Giraud T."/>
            <person name="Brygoo Y."/>
        </authorList>
    </citation>
    <scope>NUCLEOTIDE SEQUENCE [LARGE SCALE GENOMIC DNA]</scope>
    <source>
        <strain evidence="1">FM164</strain>
    </source>
</reference>
<dbReference type="Proteomes" id="UP000030686">
    <property type="component" value="Unassembled WGS sequence"/>
</dbReference>
<gene>
    <name evidence="1" type="ORF">PROQFM164_S02g002242</name>
</gene>
<name>W6Q7V4_PENRF</name>
<sequence length="168" mass="19077">MTSRFSQSPQCFEEANPHVACTNNNRDHILLALLQRELDPDKKIGELGSGVFSLSCQVDGFLESKSTFRAQSILEAKALRQLIHEPNVYWQETKWLALLNAHPEKSLPKDRTWVSGTEGTRQPHLPGLRCTFLKRNTYLIIKKEDAPYFAKLALAVALRTSKEGDERI</sequence>
<dbReference type="OrthoDB" id="10513783at2759"/>
<keyword evidence="2" id="KW-1185">Reference proteome</keyword>
<protein>
    <submittedName>
        <fullName evidence="1">Genomic scaffold, ProqFM164S02</fullName>
    </submittedName>
</protein>
<accession>W6Q7V4</accession>